<dbReference type="PANTHER" id="PTHR30111">
    <property type="entry name" value="33 KDA CHAPERONIN"/>
    <property type="match status" value="1"/>
</dbReference>
<dbReference type="EMBL" id="JAUSTY010000017">
    <property type="protein sequence ID" value="MDQ0167605.1"/>
    <property type="molecule type" value="Genomic_DNA"/>
</dbReference>
<comment type="similarity">
    <text evidence="6">Belongs to the HSP33 family.</text>
</comment>
<evidence type="ECO:0000256" key="2">
    <source>
        <dbReference type="ARBA" id="ARBA00022833"/>
    </source>
</evidence>
<organism evidence="7 8">
    <name type="scientific">Caldalkalibacillus horti</name>
    <dbReference type="NCBI Taxonomy" id="77523"/>
    <lineage>
        <taxon>Bacteria</taxon>
        <taxon>Bacillati</taxon>
        <taxon>Bacillota</taxon>
        <taxon>Bacilli</taxon>
        <taxon>Bacillales</taxon>
        <taxon>Bacillaceae</taxon>
        <taxon>Caldalkalibacillus</taxon>
    </lineage>
</organism>
<keyword evidence="2 6" id="KW-0862">Zinc</keyword>
<dbReference type="InterPro" id="IPR000397">
    <property type="entry name" value="Heat_shock_Hsp33"/>
</dbReference>
<proteinExistence type="inferred from homology"/>
<evidence type="ECO:0000313" key="7">
    <source>
        <dbReference type="EMBL" id="MDQ0167605.1"/>
    </source>
</evidence>
<evidence type="ECO:0000256" key="4">
    <source>
        <dbReference type="ARBA" id="ARBA00023186"/>
    </source>
</evidence>
<dbReference type="SUPFAM" id="SSF64397">
    <property type="entry name" value="Hsp33 domain"/>
    <property type="match status" value="1"/>
</dbReference>
<dbReference type="NCBIfam" id="NF001033">
    <property type="entry name" value="PRK00114.1"/>
    <property type="match status" value="1"/>
</dbReference>
<dbReference type="Gene3D" id="3.55.30.10">
    <property type="entry name" value="Hsp33 domain"/>
    <property type="match status" value="1"/>
</dbReference>
<accession>A0ABT9W2X1</accession>
<keyword evidence="4 6" id="KW-0143">Chaperone</keyword>
<dbReference type="PIRSF" id="PIRSF005261">
    <property type="entry name" value="Heat_shock_Hsp33"/>
    <property type="match status" value="1"/>
</dbReference>
<evidence type="ECO:0000256" key="5">
    <source>
        <dbReference type="ARBA" id="ARBA00023284"/>
    </source>
</evidence>
<protein>
    <recommendedName>
        <fullName evidence="6">33 kDa chaperonin</fullName>
    </recommendedName>
    <alternativeName>
        <fullName evidence="6">Heat shock protein 33 homolog</fullName>
        <shortName evidence="6">HSP33</shortName>
    </alternativeName>
</protein>
<name>A0ABT9W2X1_9BACI</name>
<evidence type="ECO:0000313" key="8">
    <source>
        <dbReference type="Proteomes" id="UP001235840"/>
    </source>
</evidence>
<reference evidence="7 8" key="1">
    <citation type="submission" date="2023-07" db="EMBL/GenBank/DDBJ databases">
        <title>Genomic Encyclopedia of Type Strains, Phase IV (KMG-IV): sequencing the most valuable type-strain genomes for metagenomic binning, comparative biology and taxonomic classification.</title>
        <authorList>
            <person name="Goeker M."/>
        </authorList>
    </citation>
    <scope>NUCLEOTIDE SEQUENCE [LARGE SCALE GENOMIC DNA]</scope>
    <source>
        <strain evidence="7 8">DSM 12751</strain>
    </source>
</reference>
<dbReference type="HAMAP" id="MF_00117">
    <property type="entry name" value="HslO"/>
    <property type="match status" value="1"/>
</dbReference>
<keyword evidence="1 6" id="KW-0963">Cytoplasm</keyword>
<evidence type="ECO:0000256" key="6">
    <source>
        <dbReference type="HAMAP-Rule" id="MF_00117"/>
    </source>
</evidence>
<keyword evidence="3 6" id="KW-1015">Disulfide bond</keyword>
<dbReference type="InterPro" id="IPR016154">
    <property type="entry name" value="Heat_shock_Hsp33_C"/>
</dbReference>
<gene>
    <name evidence="6" type="primary">hslO</name>
    <name evidence="7" type="ORF">J2S11_003530</name>
</gene>
<feature type="disulfide bond" description="Redox-active" evidence="6">
    <location>
        <begin position="245"/>
        <end position="247"/>
    </location>
</feature>
<dbReference type="CDD" id="cd00498">
    <property type="entry name" value="Hsp33"/>
    <property type="match status" value="1"/>
</dbReference>
<comment type="PTM">
    <text evidence="6">Under oxidizing conditions two disulfide bonds are formed involving the reactive cysteines. Under reducing conditions zinc is bound to the reactive cysteines and the protein is inactive.</text>
</comment>
<dbReference type="PANTHER" id="PTHR30111:SF1">
    <property type="entry name" value="33 KDA CHAPERONIN"/>
    <property type="match status" value="1"/>
</dbReference>
<comment type="function">
    <text evidence="6">Redox regulated molecular chaperone. Protects both thermally unfolding and oxidatively damaged proteins from irreversible aggregation. Plays an important role in the bacterial defense system toward oxidative stress.</text>
</comment>
<dbReference type="SUPFAM" id="SSF118352">
    <property type="entry name" value="HSP33 redox switch-like"/>
    <property type="match status" value="1"/>
</dbReference>
<dbReference type="RefSeq" id="WP_307396653.1">
    <property type="nucleotide sequence ID" value="NZ_BAAADK010000008.1"/>
</dbReference>
<evidence type="ECO:0000256" key="3">
    <source>
        <dbReference type="ARBA" id="ARBA00023157"/>
    </source>
</evidence>
<keyword evidence="5 6" id="KW-0676">Redox-active center</keyword>
<feature type="disulfide bond" description="Redox-active" evidence="6">
    <location>
        <begin position="278"/>
        <end position="281"/>
    </location>
</feature>
<sequence>MTKGTNTQDYIVRALCLEGKVRVYAVRSTELVNEVQRRHQTWATATAAIGRTLSVGAMMGAMLKGKEKLTIQVRGNGPIGKMMVDANAYGEVRGYVDNPQSDVPRKANGKLDVSGVVGQQGDIYVTKDLGLRDPYQGYSHIVSGEIGEDFTLYFAQSEQTPSAVSVGVLVNPDDTVKASGGFIIQLMPGAGLSNEFITQLEKRLGEIPPVSTMIDQGLSPEQMIEEIFDKQDIQWLGQMPIRFQCHCSEERVRNTLISLGRDEIQAILEDDQKAEVHCHFCNTYYHFNQTDLEQLLAEIDAK</sequence>
<keyword evidence="8" id="KW-1185">Reference proteome</keyword>
<dbReference type="Proteomes" id="UP001235840">
    <property type="component" value="Unassembled WGS sequence"/>
</dbReference>
<comment type="subcellular location">
    <subcellularLocation>
        <location evidence="6">Cytoplasm</location>
    </subcellularLocation>
</comment>
<comment type="caution">
    <text evidence="7">The sequence shown here is derived from an EMBL/GenBank/DDBJ whole genome shotgun (WGS) entry which is preliminary data.</text>
</comment>
<dbReference type="InterPro" id="IPR016153">
    <property type="entry name" value="Heat_shock_Hsp33_N"/>
</dbReference>
<dbReference type="Gene3D" id="3.90.1280.10">
    <property type="entry name" value="HSP33 redox switch-like"/>
    <property type="match status" value="1"/>
</dbReference>
<evidence type="ECO:0000256" key="1">
    <source>
        <dbReference type="ARBA" id="ARBA00022490"/>
    </source>
</evidence>
<dbReference type="Pfam" id="PF01430">
    <property type="entry name" value="HSP33"/>
    <property type="match status" value="1"/>
</dbReference>